<evidence type="ECO:0000259" key="1">
    <source>
        <dbReference type="Pfam" id="PF07075"/>
    </source>
</evidence>
<proteinExistence type="predicted"/>
<dbReference type="InterPro" id="IPR048502">
    <property type="entry name" value="NamZ_N"/>
</dbReference>
<dbReference type="PANTHER" id="PTHR42915">
    <property type="entry name" value="HYPOTHETICAL 460 KDA PROTEIN IN FEUA-SIGW INTERGENIC REGION [PRECURSOR]"/>
    <property type="match status" value="1"/>
</dbReference>
<dbReference type="KEGG" id="dtn:DTL3_1515"/>
<dbReference type="AlphaFoldDB" id="A0A0C7NLQ7"/>
<dbReference type="EMBL" id="LN824141">
    <property type="protein sequence ID" value="CEP78806.1"/>
    <property type="molecule type" value="Genomic_DNA"/>
</dbReference>
<keyword evidence="4" id="KW-1185">Reference proteome</keyword>
<dbReference type="RefSeq" id="WP_045088184.1">
    <property type="nucleotide sequence ID" value="NZ_LN824141.1"/>
</dbReference>
<evidence type="ECO:0000313" key="4">
    <source>
        <dbReference type="Proteomes" id="UP000032809"/>
    </source>
</evidence>
<dbReference type="Gene3D" id="3.90.1150.140">
    <property type="match status" value="1"/>
</dbReference>
<gene>
    <name evidence="3" type="ORF">DTL3_1515</name>
</gene>
<dbReference type="STRING" id="1006576.DTL3_1515"/>
<dbReference type="PIRSF" id="PIRSF016719">
    <property type="entry name" value="UCP016719"/>
    <property type="match status" value="1"/>
</dbReference>
<protein>
    <recommendedName>
        <fullName evidence="5">DUF1343 domain-containing protein</fullName>
    </recommendedName>
</protein>
<dbReference type="Proteomes" id="UP000032809">
    <property type="component" value="Chromosome I"/>
</dbReference>
<organism evidence="3 4">
    <name type="scientific">Defluviitoga tunisiensis</name>
    <dbReference type="NCBI Taxonomy" id="1006576"/>
    <lineage>
        <taxon>Bacteria</taxon>
        <taxon>Thermotogati</taxon>
        <taxon>Thermotogota</taxon>
        <taxon>Thermotogae</taxon>
        <taxon>Petrotogales</taxon>
        <taxon>Petrotogaceae</taxon>
        <taxon>Defluviitoga</taxon>
    </lineage>
</organism>
<dbReference type="InterPro" id="IPR008302">
    <property type="entry name" value="NamZ"/>
</dbReference>
<name>A0A0C7NLQ7_DEFTU</name>
<dbReference type="OrthoDB" id="9801061at2"/>
<evidence type="ECO:0008006" key="5">
    <source>
        <dbReference type="Google" id="ProtNLM"/>
    </source>
</evidence>
<evidence type="ECO:0000313" key="3">
    <source>
        <dbReference type="EMBL" id="CEP78806.1"/>
    </source>
</evidence>
<dbReference type="HOGENOM" id="CLU_033227_1_0_0"/>
<dbReference type="PANTHER" id="PTHR42915:SF1">
    <property type="entry name" value="PEPTIDOGLYCAN BETA-N-ACETYLMURAMIDASE NAMZ"/>
    <property type="match status" value="1"/>
</dbReference>
<accession>A0A0C7NLQ7</accession>
<dbReference type="InterPro" id="IPR048503">
    <property type="entry name" value="NamZ_C"/>
</dbReference>
<sequence length="383" mass="44710">MIFQGIDVIENNSFNKLQNKKIALITNYSFVNKKMDDGIDLMFKNQVNVVKIFTPEHGLYGLPDGEEFDDQIHPIYKIPIISLYGKNKKPTAEQLKDIDVLVYDIQDVGLRFYTFIYTLAYSLIAASENYKKFIVLDRINPLGRVVFGPRIKKEFSTFVGNYELPLRYGLTPGELARYYKKYLKLDVDLEVVKIEGWKGETFDKLKLKWNIPSPALPTFESTLAYTGMCLIEGTNLSEGRGTPKPFCFVGAPWVNENELYDFLCKKFSDLILRKRHFIPNFSKFQGQLCNGIEFFSETKDNFVIVAIEMIRYLAQKEDFEFRKYLDRENHLQRDHIENLLGVEKKVFFENDLSYLEDWNNSAQEFINFCDDILLYGGINLWTI</sequence>
<dbReference type="PATRIC" id="fig|1006576.9.peg.1512"/>
<feature type="domain" description="Peptidoglycan beta-N-acetylmuramidase NamZ N-terminal" evidence="1">
    <location>
        <begin position="22"/>
        <end position="219"/>
    </location>
</feature>
<dbReference type="Pfam" id="PF20732">
    <property type="entry name" value="NamZ_C"/>
    <property type="match status" value="1"/>
</dbReference>
<reference evidence="4" key="1">
    <citation type="submission" date="2014-11" db="EMBL/GenBank/DDBJ databases">
        <authorList>
            <person name="Wibberg D."/>
        </authorList>
    </citation>
    <scope>NUCLEOTIDE SEQUENCE [LARGE SCALE GENOMIC DNA]</scope>
    <source>
        <strain evidence="4">L3</strain>
    </source>
</reference>
<dbReference type="Pfam" id="PF07075">
    <property type="entry name" value="NamZ_N"/>
    <property type="match status" value="1"/>
</dbReference>
<dbReference type="GO" id="GO:0033922">
    <property type="term" value="F:peptidoglycan beta-N-acetylmuramidase activity"/>
    <property type="evidence" value="ECO:0007669"/>
    <property type="project" value="InterPro"/>
</dbReference>
<dbReference type="Gene3D" id="3.40.50.12170">
    <property type="entry name" value="Uncharacterised protein PF07075, DUF1343"/>
    <property type="match status" value="1"/>
</dbReference>
<evidence type="ECO:0000259" key="2">
    <source>
        <dbReference type="Pfam" id="PF20732"/>
    </source>
</evidence>
<feature type="domain" description="Peptidoglycan beta-N-acetylmuramidase NamZ C-terminal" evidence="2">
    <location>
        <begin position="224"/>
        <end position="375"/>
    </location>
</feature>